<dbReference type="Proteomes" id="UP001056336">
    <property type="component" value="Chromosome"/>
</dbReference>
<accession>A0ABY4R0F7</accession>
<reference evidence="4" key="1">
    <citation type="journal article" date="2018" name="Int. J. Syst. Evol. Microbiol.">
        <title>Jatrophihabitans telluris sp. nov., isolated from sediment soil of lava forest wetlands and the emended description of the genus Jatrophihabitans.</title>
        <authorList>
            <person name="Lee K.C."/>
            <person name="Suh M.K."/>
            <person name="Eom M.K."/>
            <person name="Kim K.K."/>
            <person name="Kim J.S."/>
            <person name="Kim D.S."/>
            <person name="Ko S.H."/>
            <person name="Shin Y.K."/>
            <person name="Lee J.S."/>
        </authorList>
    </citation>
    <scope>NUCLEOTIDE SEQUENCE</scope>
    <source>
        <strain evidence="4">N237</strain>
    </source>
</reference>
<keyword evidence="5" id="KW-1185">Reference proteome</keyword>
<name>A0ABY4R0F7_9ACTN</name>
<feature type="transmembrane region" description="Helical" evidence="2">
    <location>
        <begin position="177"/>
        <end position="196"/>
    </location>
</feature>
<keyword evidence="2" id="KW-1133">Transmembrane helix</keyword>
<evidence type="ECO:0008006" key="6">
    <source>
        <dbReference type="Google" id="ProtNLM"/>
    </source>
</evidence>
<proteinExistence type="predicted"/>
<evidence type="ECO:0000313" key="5">
    <source>
        <dbReference type="Proteomes" id="UP001056336"/>
    </source>
</evidence>
<evidence type="ECO:0000256" key="1">
    <source>
        <dbReference type="SAM" id="MobiDB-lite"/>
    </source>
</evidence>
<keyword evidence="2" id="KW-0812">Transmembrane</keyword>
<dbReference type="EMBL" id="CP097332">
    <property type="protein sequence ID" value="UQX89373.1"/>
    <property type="molecule type" value="Genomic_DNA"/>
</dbReference>
<organism evidence="4 5">
    <name type="scientific">Jatrophihabitans telluris</name>
    <dbReference type="NCBI Taxonomy" id="2038343"/>
    <lineage>
        <taxon>Bacteria</taxon>
        <taxon>Bacillati</taxon>
        <taxon>Actinomycetota</taxon>
        <taxon>Actinomycetes</taxon>
        <taxon>Jatrophihabitantales</taxon>
        <taxon>Jatrophihabitantaceae</taxon>
        <taxon>Jatrophihabitans</taxon>
    </lineage>
</organism>
<feature type="signal peptide" evidence="3">
    <location>
        <begin position="1"/>
        <end position="45"/>
    </location>
</feature>
<evidence type="ECO:0000256" key="2">
    <source>
        <dbReference type="SAM" id="Phobius"/>
    </source>
</evidence>
<feature type="chain" id="PRO_5046446832" description="IPT/TIG domain-containing protein" evidence="3">
    <location>
        <begin position="46"/>
        <end position="204"/>
    </location>
</feature>
<reference evidence="4" key="2">
    <citation type="submission" date="2022-05" db="EMBL/GenBank/DDBJ databases">
        <authorList>
            <person name="Kim J.-S."/>
            <person name="Lee K."/>
            <person name="Suh M."/>
            <person name="Eom M."/>
            <person name="Kim J.-S."/>
            <person name="Kim D.-S."/>
            <person name="Ko S.-H."/>
            <person name="Shin Y."/>
            <person name="Lee J.-S."/>
        </authorList>
    </citation>
    <scope>NUCLEOTIDE SEQUENCE</scope>
    <source>
        <strain evidence="4">N237</strain>
    </source>
</reference>
<sequence length="204" mass="20093">MHSFSTPPDVDVRGAFGRTRRRSATLGAVALFAVLATSTGAPASAAPAYPPRESCALAASWIGNSGASAQITGTGFGSDAVVTVTAELRTIGIVHADVSGTFQLREAISAPVTVIRAADRSTACSALLTGGQPSPSPSPAPSGSVTASPSSIVEPPPPPTPLGVAIGQSRGLSTPTLLAIIGLVAAAAVALCAFAIRSGRRAGP</sequence>
<gene>
    <name evidence="4" type="ORF">M6D93_05050</name>
</gene>
<dbReference type="RefSeq" id="WP_249773269.1">
    <property type="nucleotide sequence ID" value="NZ_CP097332.1"/>
</dbReference>
<evidence type="ECO:0000256" key="3">
    <source>
        <dbReference type="SAM" id="SignalP"/>
    </source>
</evidence>
<protein>
    <recommendedName>
        <fullName evidence="6">IPT/TIG domain-containing protein</fullName>
    </recommendedName>
</protein>
<evidence type="ECO:0000313" key="4">
    <source>
        <dbReference type="EMBL" id="UQX89373.1"/>
    </source>
</evidence>
<keyword evidence="3" id="KW-0732">Signal</keyword>
<feature type="region of interest" description="Disordered" evidence="1">
    <location>
        <begin position="126"/>
        <end position="167"/>
    </location>
</feature>
<keyword evidence="2" id="KW-0472">Membrane</keyword>
<feature type="compositionally biased region" description="Low complexity" evidence="1">
    <location>
        <begin position="141"/>
        <end position="153"/>
    </location>
</feature>